<keyword evidence="2" id="KW-1185">Reference proteome</keyword>
<evidence type="ECO:0000313" key="1">
    <source>
        <dbReference type="EMBL" id="EFI28256.1"/>
    </source>
</evidence>
<dbReference type="GeneID" id="9378306"/>
<reference evidence="1 2" key="1">
    <citation type="journal article" date="2010" name="Proc. Natl. Acad. Sci. U.S.A.">
        <title>Insights into evolution of multicellular fungi from the assembled chromosomes of the mushroom Coprinopsis cinerea (Coprinus cinereus).</title>
        <authorList>
            <person name="Stajich J.E."/>
            <person name="Wilke S.K."/>
            <person name="Ahren D."/>
            <person name="Au C.H."/>
            <person name="Birren B.W."/>
            <person name="Borodovsky M."/>
            <person name="Burns C."/>
            <person name="Canback B."/>
            <person name="Casselton L.A."/>
            <person name="Cheng C.K."/>
            <person name="Deng J."/>
            <person name="Dietrich F.S."/>
            <person name="Fargo D.C."/>
            <person name="Farman M.L."/>
            <person name="Gathman A.C."/>
            <person name="Goldberg J."/>
            <person name="Guigo R."/>
            <person name="Hoegger P.J."/>
            <person name="Hooker J.B."/>
            <person name="Huggins A."/>
            <person name="James T.Y."/>
            <person name="Kamada T."/>
            <person name="Kilaru S."/>
            <person name="Kodira C."/>
            <person name="Kues U."/>
            <person name="Kupfer D."/>
            <person name="Kwan H.S."/>
            <person name="Lomsadze A."/>
            <person name="Li W."/>
            <person name="Lilly W.W."/>
            <person name="Ma L.J."/>
            <person name="Mackey A.J."/>
            <person name="Manning G."/>
            <person name="Martin F."/>
            <person name="Muraguchi H."/>
            <person name="Natvig D.O."/>
            <person name="Palmerini H."/>
            <person name="Ramesh M.A."/>
            <person name="Rehmeyer C.J."/>
            <person name="Roe B.A."/>
            <person name="Shenoy N."/>
            <person name="Stanke M."/>
            <person name="Ter-Hovhannisyan V."/>
            <person name="Tunlid A."/>
            <person name="Velagapudi R."/>
            <person name="Vision T.J."/>
            <person name="Zeng Q."/>
            <person name="Zolan M.E."/>
            <person name="Pukkila P.J."/>
        </authorList>
    </citation>
    <scope>NUCLEOTIDE SEQUENCE [LARGE SCALE GENOMIC DNA]</scope>
    <source>
        <strain evidence="2">Okayama-7 / 130 / ATCC MYA-4618 / FGSC 9003</strain>
    </source>
</reference>
<dbReference type="VEuPathDB" id="FungiDB:CC1G_14280"/>
<comment type="caution">
    <text evidence="1">The sequence shown here is derived from an EMBL/GenBank/DDBJ whole genome shotgun (WGS) entry which is preliminary data.</text>
</comment>
<dbReference type="RefSeq" id="XP_002911750.1">
    <property type="nucleotide sequence ID" value="XM_002911704.1"/>
</dbReference>
<accession>D6RLG2</accession>
<evidence type="ECO:0000313" key="2">
    <source>
        <dbReference type="Proteomes" id="UP000001861"/>
    </source>
</evidence>
<dbReference type="Proteomes" id="UP000001861">
    <property type="component" value="Unassembled WGS sequence"/>
</dbReference>
<dbReference type="InParanoid" id="D6RLG2"/>
<dbReference type="AlphaFoldDB" id="D6RLG2"/>
<dbReference type="KEGG" id="cci:CC1G_14280"/>
<gene>
    <name evidence="1" type="ORF">CC1G_14280</name>
</gene>
<sequence>MDAQALGCLHTINLPNLRVFHCYERAPWPPNAFSIALDSLASVVKQTKNSLRTLAISSSKVTDEMVAVAWSTIVSCKYLERLLIPAWSLADLLNIPFTPSEETPVPFPALKSMSVHGHSNKIDLRCLAGYLIERRSLFRQLPPPVRIEFVFQRSRFPAAAQLWGEEWREPVIRALFDGLGVGTRISCLK</sequence>
<dbReference type="EMBL" id="AACS02000003">
    <property type="protein sequence ID" value="EFI28256.1"/>
    <property type="molecule type" value="Genomic_DNA"/>
</dbReference>
<name>D6RLG2_COPC7</name>
<dbReference type="HOGENOM" id="CLU_1434377_0_0_1"/>
<protein>
    <recommendedName>
        <fullName evidence="3">F-box domain-containing protein</fullName>
    </recommendedName>
</protein>
<organism evidence="1 2">
    <name type="scientific">Coprinopsis cinerea (strain Okayama-7 / 130 / ATCC MYA-4618 / FGSC 9003)</name>
    <name type="common">Inky cap fungus</name>
    <name type="synonym">Hormographiella aspergillata</name>
    <dbReference type="NCBI Taxonomy" id="240176"/>
    <lineage>
        <taxon>Eukaryota</taxon>
        <taxon>Fungi</taxon>
        <taxon>Dikarya</taxon>
        <taxon>Basidiomycota</taxon>
        <taxon>Agaricomycotina</taxon>
        <taxon>Agaricomycetes</taxon>
        <taxon>Agaricomycetidae</taxon>
        <taxon>Agaricales</taxon>
        <taxon>Agaricineae</taxon>
        <taxon>Psathyrellaceae</taxon>
        <taxon>Coprinopsis</taxon>
    </lineage>
</organism>
<evidence type="ECO:0008006" key="3">
    <source>
        <dbReference type="Google" id="ProtNLM"/>
    </source>
</evidence>
<proteinExistence type="predicted"/>